<dbReference type="SUPFAM" id="SSF53335">
    <property type="entry name" value="S-adenosyl-L-methionine-dependent methyltransferases"/>
    <property type="match status" value="1"/>
</dbReference>
<dbReference type="InterPro" id="IPR030374">
    <property type="entry name" value="PABS"/>
</dbReference>
<dbReference type="PROSITE" id="PS50280">
    <property type="entry name" value="SET"/>
    <property type="match status" value="1"/>
</dbReference>
<evidence type="ECO:0008006" key="9">
    <source>
        <dbReference type="Google" id="ProtNLM"/>
    </source>
</evidence>
<accession>A0A7S1C2F9</accession>
<evidence type="ECO:0000256" key="4">
    <source>
        <dbReference type="PROSITE-ProRule" id="PRU00354"/>
    </source>
</evidence>
<dbReference type="PANTHER" id="PTHR43317">
    <property type="entry name" value="THERMOSPERMINE SYNTHASE ACAULIS5"/>
    <property type="match status" value="1"/>
</dbReference>
<feature type="domain" description="PABS" evidence="7">
    <location>
        <begin position="406"/>
        <end position="642"/>
    </location>
</feature>
<dbReference type="Gene3D" id="3.90.1410.10">
    <property type="entry name" value="set domain protein methyltransferase, domain 1"/>
    <property type="match status" value="1"/>
</dbReference>
<evidence type="ECO:0000259" key="6">
    <source>
        <dbReference type="PROSITE" id="PS50280"/>
    </source>
</evidence>
<dbReference type="Pfam" id="PF01564">
    <property type="entry name" value="Spermine_synth"/>
    <property type="match status" value="1"/>
</dbReference>
<dbReference type="EMBL" id="HBFR01043012">
    <property type="protein sequence ID" value="CAD8904252.1"/>
    <property type="molecule type" value="Transcribed_RNA"/>
</dbReference>
<name>A0A7S1C2F9_9STRA</name>
<dbReference type="InterPro" id="IPR046341">
    <property type="entry name" value="SET_dom_sf"/>
</dbReference>
<comment type="similarity">
    <text evidence="1">Belongs to the spermidine/spermine synthase family.</text>
</comment>
<dbReference type="InterPro" id="IPR001214">
    <property type="entry name" value="SET_dom"/>
</dbReference>
<protein>
    <recommendedName>
        <fullName evidence="9">SET domain-containing protein</fullName>
    </recommendedName>
</protein>
<evidence type="ECO:0000256" key="5">
    <source>
        <dbReference type="SAM" id="SignalP"/>
    </source>
</evidence>
<feature type="active site" description="Proton acceptor" evidence="4">
    <location>
        <position position="565"/>
    </location>
</feature>
<feature type="signal peptide" evidence="5">
    <location>
        <begin position="1"/>
        <end position="26"/>
    </location>
</feature>
<dbReference type="GO" id="GO:0006596">
    <property type="term" value="P:polyamine biosynthetic process"/>
    <property type="evidence" value="ECO:0007669"/>
    <property type="project" value="UniProtKB-UniRule"/>
</dbReference>
<sequence length="1215" mass="138076">MKSSLINRLFRLLLASFPALVTYGGGGTVFSQDGKSHGQILIEWMRSKGGYVNSKLEIRRSDPTDPTSQYGIFAKEKLGKKEGILQIPSSCQISDERGDFDRNENAEGDPDMVCGTVFNLIREMKLGEASYFAPYVDYLLAEPLWTHLPSAWSDEGKNLLNSILRNYTKTAIPPTDPTLWIEYEWHKICRGSNDPYEENAALIVVQRSVNGLLIPVFDMMNHRNGKWLNTESNIYKNNVLKVRTLREIEPGEELYTTYNLCKDCGHRIESFGTPEFFREYGFVEQYPQRWIFEDVVGFEIDEADVESSSSNFTISWIGTSPGDDGMTFLHEIVSVTEITKSVLEKNDGEIPKSEYSSIVQYHQALSKAISLAFDFGLKDNEACALGGKTCVISPSRYDNLSVNSVELEYTPADVCDNEDFLLFRDYDDIEEIQTAYQLISVMFNPDNKDMCFDLDGTVQQCASYRPHYHEPIVHYTARFLDKIERVLFVGGGDSMLLHEILKYSSLDKVVGLELDQQVTRSAFKYFGSQPHWNNEKVEWWYGDACKSILMLPKEYFGTFDMVLVDLSETVMSMKVTDELDIMQALSLLLNPNGIMLKNELYFEDMADIFEHTIQVHYYDVPVICSQALSLGSNGINFLQRSLTDHNIDSNNLYIKPLDIDEHFEMIHDYKHSPLNYFKNCKKKDDAESDMKYMQTVSPGIVMIVEAENAALVTKPLKDTKKRILEVLKKEGLSVLSTVDPEPDNSDTVFVVVMKEGYVVCRLWAVHKYCAFDIYLWSSFEKHTNVKDALLLSVGSNGQSSSSYRIVAGGMFGVYTWKDDEKSRGPRNTLPCERDEMPLSNHDLSKSVDVILEESIKFVGGQGDVVVVICGQMNSQVCKSLDFFKKKTAVLQVEVVWSCSSINDSINEYVENYVTVMYACESEILKTLKDALANGKKIQTIVIDPDVKYSMGQIIFSILKSFKNRYMMMTDKTSIVGLSLDNGDTWQSNFMDRFRKEFFVYEPVFKGEVVFSSSVGSIALNFVQKEEHLFKKMKRGISNVEKHTQMKSEIKSLLGGQFLTIPGYEFSLVSSLSDYSDKLSLDQWVSQNPLEFHAFFQLELEDVTFKLSAKNIIDGIEQALGRFAKVHEFSNVGDGCMLVTFEQGSRIIIIWDGNEHIDISICALADNDKMAVRFIEKVVEKIPSLKIILKDFQPRGFGMVVNLLNETLSISSPYWA</sequence>
<keyword evidence="2 4" id="KW-0808">Transferase</keyword>
<dbReference type="Pfam" id="PF00856">
    <property type="entry name" value="SET"/>
    <property type="match status" value="1"/>
</dbReference>
<dbReference type="InterPro" id="IPR029063">
    <property type="entry name" value="SAM-dependent_MTases_sf"/>
</dbReference>
<keyword evidence="5" id="KW-0732">Signal</keyword>
<reference evidence="8" key="1">
    <citation type="submission" date="2021-01" db="EMBL/GenBank/DDBJ databases">
        <authorList>
            <person name="Corre E."/>
            <person name="Pelletier E."/>
            <person name="Niang G."/>
            <person name="Scheremetjew M."/>
            <person name="Finn R."/>
            <person name="Kale V."/>
            <person name="Holt S."/>
            <person name="Cochrane G."/>
            <person name="Meng A."/>
            <person name="Brown T."/>
            <person name="Cohen L."/>
        </authorList>
    </citation>
    <scope>NUCLEOTIDE SEQUENCE</scope>
    <source>
        <strain evidence="8">308</strain>
    </source>
</reference>
<evidence type="ECO:0000313" key="8">
    <source>
        <dbReference type="EMBL" id="CAD8904252.1"/>
    </source>
</evidence>
<dbReference type="SUPFAM" id="SSF82199">
    <property type="entry name" value="SET domain"/>
    <property type="match status" value="1"/>
</dbReference>
<dbReference type="AlphaFoldDB" id="A0A7S1C2F9"/>
<dbReference type="CDD" id="cd10527">
    <property type="entry name" value="SET_LSMT"/>
    <property type="match status" value="1"/>
</dbReference>
<dbReference type="Gene3D" id="3.40.50.150">
    <property type="entry name" value="Vaccinia Virus protein VP39"/>
    <property type="match status" value="1"/>
</dbReference>
<feature type="domain" description="SET" evidence="6">
    <location>
        <begin position="54"/>
        <end position="259"/>
    </location>
</feature>
<gene>
    <name evidence="8" type="ORF">CHYS00102_LOCUS31472</name>
</gene>
<feature type="chain" id="PRO_5030689936" description="SET domain-containing protein" evidence="5">
    <location>
        <begin position="27"/>
        <end position="1215"/>
    </location>
</feature>
<dbReference type="GO" id="GO:0010487">
    <property type="term" value="F:thermospermine synthase activity"/>
    <property type="evidence" value="ECO:0007669"/>
    <property type="project" value="TreeGrafter"/>
</dbReference>
<evidence type="ECO:0000256" key="3">
    <source>
        <dbReference type="ARBA" id="ARBA00023115"/>
    </source>
</evidence>
<dbReference type="PANTHER" id="PTHR43317:SF1">
    <property type="entry name" value="THERMOSPERMINE SYNTHASE ACAULIS5"/>
    <property type="match status" value="1"/>
</dbReference>
<dbReference type="PROSITE" id="PS51006">
    <property type="entry name" value="PABS_2"/>
    <property type="match status" value="1"/>
</dbReference>
<organism evidence="8">
    <name type="scientific">Corethron hystrix</name>
    <dbReference type="NCBI Taxonomy" id="216773"/>
    <lineage>
        <taxon>Eukaryota</taxon>
        <taxon>Sar</taxon>
        <taxon>Stramenopiles</taxon>
        <taxon>Ochrophyta</taxon>
        <taxon>Bacillariophyta</taxon>
        <taxon>Coscinodiscophyceae</taxon>
        <taxon>Corethrophycidae</taxon>
        <taxon>Corethrales</taxon>
        <taxon>Corethraceae</taxon>
        <taxon>Corethron</taxon>
    </lineage>
</organism>
<keyword evidence="3 4" id="KW-0620">Polyamine biosynthesis</keyword>
<evidence type="ECO:0000259" key="7">
    <source>
        <dbReference type="PROSITE" id="PS51006"/>
    </source>
</evidence>
<evidence type="ECO:0000256" key="1">
    <source>
        <dbReference type="ARBA" id="ARBA00007867"/>
    </source>
</evidence>
<proteinExistence type="inferred from homology"/>
<evidence type="ECO:0000256" key="2">
    <source>
        <dbReference type="ARBA" id="ARBA00022679"/>
    </source>
</evidence>